<organism evidence="2 3">
    <name type="scientific">Amnibacterium flavum</name>
    <dbReference type="NCBI Taxonomy" id="2173173"/>
    <lineage>
        <taxon>Bacteria</taxon>
        <taxon>Bacillati</taxon>
        <taxon>Actinomycetota</taxon>
        <taxon>Actinomycetes</taxon>
        <taxon>Micrococcales</taxon>
        <taxon>Microbacteriaceae</taxon>
        <taxon>Amnibacterium</taxon>
    </lineage>
</organism>
<dbReference type="OrthoDB" id="9809977at2"/>
<evidence type="ECO:0000313" key="3">
    <source>
        <dbReference type="Proteomes" id="UP000244893"/>
    </source>
</evidence>
<proteinExistence type="predicted"/>
<feature type="transmembrane region" description="Helical" evidence="1">
    <location>
        <begin position="7"/>
        <end position="26"/>
    </location>
</feature>
<sequence>MRKAFGAIRVAAAGGIIAAIVGQLIYSLTNGVPDVPHYLVNYFSFFTILSNSLSAVFLLIGAWYCFTTRVDPPWFNLAFAGVTTYMVTTGVVYNLLLRGIELPQGTTLDWSNEILHVWAPLYILVVWVVSPGKRALRWEDIFPILGFPLVWVVFTMIRGPLVDWYPYPFLNPAQPGGYGAVFVYIVGIAGFIGIVAAGVVRLSRTRLLRTSEPVPS</sequence>
<evidence type="ECO:0000256" key="1">
    <source>
        <dbReference type="SAM" id="Phobius"/>
    </source>
</evidence>
<keyword evidence="1" id="KW-1133">Transmembrane helix</keyword>
<comment type="caution">
    <text evidence="2">The sequence shown here is derived from an EMBL/GenBank/DDBJ whole genome shotgun (WGS) entry which is preliminary data.</text>
</comment>
<feature type="transmembrane region" description="Helical" evidence="1">
    <location>
        <begin position="181"/>
        <end position="200"/>
    </location>
</feature>
<dbReference type="NCBIfam" id="NF038065">
    <property type="entry name" value="Pr6Pr"/>
    <property type="match status" value="1"/>
</dbReference>
<accession>A0A2V1HLP3</accession>
<dbReference type="RefSeq" id="WP_116757551.1">
    <property type="nucleotide sequence ID" value="NZ_JBHUEX010000001.1"/>
</dbReference>
<evidence type="ECO:0008006" key="4">
    <source>
        <dbReference type="Google" id="ProtNLM"/>
    </source>
</evidence>
<dbReference type="InterPro" id="IPR049713">
    <property type="entry name" value="Pr6Pr-like"/>
</dbReference>
<name>A0A2V1HLP3_9MICO</name>
<feature type="transmembrane region" description="Helical" evidence="1">
    <location>
        <begin position="141"/>
        <end position="161"/>
    </location>
</feature>
<feature type="transmembrane region" description="Helical" evidence="1">
    <location>
        <begin position="38"/>
        <end position="66"/>
    </location>
</feature>
<protein>
    <recommendedName>
        <fullName evidence="4">F420-dependent oxidoreductase</fullName>
    </recommendedName>
</protein>
<feature type="transmembrane region" description="Helical" evidence="1">
    <location>
        <begin position="113"/>
        <end position="129"/>
    </location>
</feature>
<reference evidence="2 3" key="1">
    <citation type="submission" date="2018-05" db="EMBL/GenBank/DDBJ databases">
        <title>Amnibacterium sp. M8JJ-5, whole genome shotgun sequence.</title>
        <authorList>
            <person name="Tuo L."/>
        </authorList>
    </citation>
    <scope>NUCLEOTIDE SEQUENCE [LARGE SCALE GENOMIC DNA]</scope>
    <source>
        <strain evidence="2 3">M8JJ-5</strain>
    </source>
</reference>
<keyword evidence="3" id="KW-1185">Reference proteome</keyword>
<feature type="transmembrane region" description="Helical" evidence="1">
    <location>
        <begin position="73"/>
        <end position="93"/>
    </location>
</feature>
<dbReference type="AlphaFoldDB" id="A0A2V1HLP3"/>
<evidence type="ECO:0000313" key="2">
    <source>
        <dbReference type="EMBL" id="PVZ93566.1"/>
    </source>
</evidence>
<keyword evidence="1" id="KW-0472">Membrane</keyword>
<gene>
    <name evidence="2" type="ORF">DDQ50_14720</name>
</gene>
<dbReference type="EMBL" id="QEOP01000003">
    <property type="protein sequence ID" value="PVZ93566.1"/>
    <property type="molecule type" value="Genomic_DNA"/>
</dbReference>
<keyword evidence="1" id="KW-0812">Transmembrane</keyword>
<dbReference type="Proteomes" id="UP000244893">
    <property type="component" value="Unassembled WGS sequence"/>
</dbReference>